<keyword evidence="3" id="KW-1185">Reference proteome</keyword>
<organism evidence="2 3">
    <name type="scientific">Hankyongella ginsenosidimutans</name>
    <dbReference type="NCBI Taxonomy" id="1763828"/>
    <lineage>
        <taxon>Bacteria</taxon>
        <taxon>Pseudomonadati</taxon>
        <taxon>Pseudomonadota</taxon>
        <taxon>Alphaproteobacteria</taxon>
        <taxon>Sphingomonadales</taxon>
        <taxon>Sphingomonadaceae</taxon>
        <taxon>Hankyongella</taxon>
    </lineage>
</organism>
<dbReference type="KEGG" id="hgn:E6W36_05620"/>
<dbReference type="AlphaFoldDB" id="A0A4D7C8X9"/>
<keyword evidence="2" id="KW-0808">Transferase</keyword>
<evidence type="ECO:0000313" key="3">
    <source>
        <dbReference type="Proteomes" id="UP000298714"/>
    </source>
</evidence>
<dbReference type="InterPro" id="IPR028098">
    <property type="entry name" value="Glyco_trans_4-like_N"/>
</dbReference>
<proteinExistence type="predicted"/>
<dbReference type="RefSeq" id="WP_222874050.1">
    <property type="nucleotide sequence ID" value="NZ_CP039704.1"/>
</dbReference>
<evidence type="ECO:0000313" key="2">
    <source>
        <dbReference type="EMBL" id="QCI79223.1"/>
    </source>
</evidence>
<reference evidence="3" key="1">
    <citation type="submission" date="2019-04" db="EMBL/GenBank/DDBJ databases">
        <title>Complete genome sequence of Sphingomonas sp. W1-2-3.</title>
        <authorList>
            <person name="Im W.T."/>
        </authorList>
    </citation>
    <scope>NUCLEOTIDE SEQUENCE [LARGE SCALE GENOMIC DNA]</scope>
    <source>
        <strain evidence="3">W1-2-3</strain>
    </source>
</reference>
<evidence type="ECO:0000259" key="1">
    <source>
        <dbReference type="Pfam" id="PF13477"/>
    </source>
</evidence>
<sequence length="171" mass="19210">MAKPERSQKRLLYVVSPAKFFVTHRLPLALAARSHGFEVAVCTPDGPGVDAIQQHGLTWMDLKMDRGGMNPLRDMMTLARLCRLYRYWQPDIVHHVTLKPVLYGTVAARMARVNRVVNAISGMGYLLRAEVGRLDWQPPCIDYVFAIATWPLSSKILMTNIFSTATTGPAR</sequence>
<dbReference type="EMBL" id="CP039704">
    <property type="protein sequence ID" value="QCI79223.1"/>
    <property type="molecule type" value="Genomic_DNA"/>
</dbReference>
<protein>
    <submittedName>
        <fullName evidence="2">Glycosyltransferase family 4 protein</fullName>
    </submittedName>
</protein>
<dbReference type="Pfam" id="PF13477">
    <property type="entry name" value="Glyco_trans_4_2"/>
    <property type="match status" value="1"/>
</dbReference>
<dbReference type="SUPFAM" id="SSF53756">
    <property type="entry name" value="UDP-Glycosyltransferase/glycogen phosphorylase"/>
    <property type="match status" value="1"/>
</dbReference>
<name>A0A4D7C8X9_9SPHN</name>
<dbReference type="Gene3D" id="3.40.50.2000">
    <property type="entry name" value="Glycogen Phosphorylase B"/>
    <property type="match status" value="1"/>
</dbReference>
<dbReference type="Proteomes" id="UP000298714">
    <property type="component" value="Chromosome"/>
</dbReference>
<gene>
    <name evidence="2" type="ORF">E6W36_05620</name>
</gene>
<accession>A0A4D7C8X9</accession>
<dbReference type="GO" id="GO:0016757">
    <property type="term" value="F:glycosyltransferase activity"/>
    <property type="evidence" value="ECO:0007669"/>
    <property type="project" value="UniProtKB-ARBA"/>
</dbReference>
<feature type="domain" description="Glycosyltransferase subfamily 4-like N-terminal" evidence="1">
    <location>
        <begin position="11"/>
        <end position="127"/>
    </location>
</feature>